<name>A0A556VW79_BAGYA</name>
<feature type="signal peptide" evidence="11">
    <location>
        <begin position="1"/>
        <end position="23"/>
    </location>
</feature>
<evidence type="ECO:0000256" key="8">
    <source>
        <dbReference type="ARBA" id="ARBA00023034"/>
    </source>
</evidence>
<evidence type="ECO:0000256" key="6">
    <source>
        <dbReference type="ARBA" id="ARBA00022968"/>
    </source>
</evidence>
<dbReference type="GO" id="GO:0030311">
    <property type="term" value="P:poly-N-acetyllactosamine biosynthetic process"/>
    <property type="evidence" value="ECO:0007669"/>
    <property type="project" value="TreeGrafter"/>
</dbReference>
<comment type="similarity">
    <text evidence="2 10">Belongs to the glycosyltransferase 31 family.</text>
</comment>
<evidence type="ECO:0000313" key="12">
    <source>
        <dbReference type="EMBL" id="TUD19544.1"/>
    </source>
</evidence>
<dbReference type="GO" id="GO:0008194">
    <property type="term" value="F:UDP-glycosyltransferase activity"/>
    <property type="evidence" value="ECO:0007669"/>
    <property type="project" value="TreeGrafter"/>
</dbReference>
<evidence type="ECO:0000256" key="5">
    <source>
        <dbReference type="ARBA" id="ARBA00022692"/>
    </source>
</evidence>
<dbReference type="GO" id="GO:0016758">
    <property type="term" value="F:hexosyltransferase activity"/>
    <property type="evidence" value="ECO:0007669"/>
    <property type="project" value="InterPro"/>
</dbReference>
<sequence>MTLIIINTMCLLTMLKIIAPENCEKITSLKSIREAQPPEITTPMCEKKQAVEEIKGFFDLPANIQEFLYYRHCRDFPALLTLPNKCMVPKGSRETFLLLVIKSSPTNYEQQAVLRKTWAKERTQDGMFIRTVFLTGTSGFSLEKLRVLFLDWMQDWCLTADFFFNGDDDIFANTDNMVDFLKGQRDIDGSKHMFTGHMLRNSVPIRDNNTKYYIPEQIEPNNLYPPYCSGGGYILSRFTAMTIFHMSLSVTLMPIDDVYMCMCLEKAGLIPSTHKGVWANGLILPSKKMDELDPCFYRDMILGHKFLPHEIFLLWDQIHSKDLNCAKKMSNL</sequence>
<keyword evidence="6" id="KW-0735">Signal-anchor</keyword>
<keyword evidence="13" id="KW-1185">Reference proteome</keyword>
<dbReference type="PANTHER" id="PTHR11214">
    <property type="entry name" value="BETA-1,3-N-ACETYLGLUCOSAMINYLTRANSFERASE"/>
    <property type="match status" value="1"/>
</dbReference>
<reference evidence="12 13" key="1">
    <citation type="journal article" date="2019" name="Genome Biol. Evol.">
        <title>Whole-Genome Sequencing of the Giant Devil Catfish, Bagarius yarrelli.</title>
        <authorList>
            <person name="Jiang W."/>
            <person name="Lv Y."/>
            <person name="Cheng L."/>
            <person name="Yang K."/>
            <person name="Chao B."/>
            <person name="Wang X."/>
            <person name="Li Y."/>
            <person name="Pan X."/>
            <person name="You X."/>
            <person name="Zhang Y."/>
            <person name="Yang J."/>
            <person name="Li J."/>
            <person name="Zhang X."/>
            <person name="Liu S."/>
            <person name="Sun C."/>
            <person name="Yang J."/>
            <person name="Shi Q."/>
        </authorList>
    </citation>
    <scope>NUCLEOTIDE SEQUENCE [LARGE SCALE GENOMIC DNA]</scope>
    <source>
        <strain evidence="12">JWS20170419001</strain>
        <tissue evidence="12">Muscle</tissue>
    </source>
</reference>
<dbReference type="InterPro" id="IPR002659">
    <property type="entry name" value="Glyco_trans_31"/>
</dbReference>
<keyword evidence="3 10" id="KW-0328">Glycosyltransferase</keyword>
<proteinExistence type="inferred from homology"/>
<feature type="chain" id="PRO_5022150286" description="Hexosyltransferase" evidence="11">
    <location>
        <begin position="24"/>
        <end position="332"/>
    </location>
</feature>
<dbReference type="Proteomes" id="UP000319801">
    <property type="component" value="Unassembled WGS sequence"/>
</dbReference>
<dbReference type="PANTHER" id="PTHR11214:SF23">
    <property type="entry name" value="N-ACETYLLACTOSAMINIDE BETA-1,3-N-ACETYLGLUCOSAMINYLTRANSFERASE 3"/>
    <property type="match status" value="1"/>
</dbReference>
<dbReference type="Gene3D" id="3.90.550.50">
    <property type="match status" value="1"/>
</dbReference>
<dbReference type="GO" id="GO:0000139">
    <property type="term" value="C:Golgi membrane"/>
    <property type="evidence" value="ECO:0007669"/>
    <property type="project" value="UniProtKB-SubCell"/>
</dbReference>
<evidence type="ECO:0000313" key="13">
    <source>
        <dbReference type="Proteomes" id="UP000319801"/>
    </source>
</evidence>
<keyword evidence="7" id="KW-1133">Transmembrane helix</keyword>
<gene>
    <name evidence="12" type="ORF">Baya_16571</name>
</gene>
<comment type="subcellular location">
    <subcellularLocation>
        <location evidence="1 10">Golgi apparatus membrane</location>
        <topology evidence="1 10">Single-pass type II membrane protein</topology>
    </subcellularLocation>
</comment>
<evidence type="ECO:0000256" key="1">
    <source>
        <dbReference type="ARBA" id="ARBA00004323"/>
    </source>
</evidence>
<evidence type="ECO:0000256" key="2">
    <source>
        <dbReference type="ARBA" id="ARBA00008661"/>
    </source>
</evidence>
<dbReference type="AlphaFoldDB" id="A0A556VW79"/>
<dbReference type="EC" id="2.4.1.-" evidence="10"/>
<evidence type="ECO:0000256" key="4">
    <source>
        <dbReference type="ARBA" id="ARBA00022679"/>
    </source>
</evidence>
<evidence type="ECO:0000256" key="10">
    <source>
        <dbReference type="RuleBase" id="RU363063"/>
    </source>
</evidence>
<keyword evidence="11" id="KW-0732">Signal</keyword>
<dbReference type="GO" id="GO:0006493">
    <property type="term" value="P:protein O-linked glycosylation"/>
    <property type="evidence" value="ECO:0007669"/>
    <property type="project" value="TreeGrafter"/>
</dbReference>
<dbReference type="EMBL" id="VCAZ01000343">
    <property type="protein sequence ID" value="TUD19544.1"/>
    <property type="molecule type" value="Genomic_DNA"/>
</dbReference>
<dbReference type="OrthoDB" id="2139606at2759"/>
<evidence type="ECO:0000256" key="9">
    <source>
        <dbReference type="ARBA" id="ARBA00023136"/>
    </source>
</evidence>
<accession>A0A556VW79</accession>
<evidence type="ECO:0000256" key="3">
    <source>
        <dbReference type="ARBA" id="ARBA00022676"/>
    </source>
</evidence>
<dbReference type="Pfam" id="PF01762">
    <property type="entry name" value="Galactosyl_T"/>
    <property type="match status" value="1"/>
</dbReference>
<keyword evidence="4 12" id="KW-0808">Transferase</keyword>
<comment type="caution">
    <text evidence="12">The sequence shown here is derived from an EMBL/GenBank/DDBJ whole genome shotgun (WGS) entry which is preliminary data.</text>
</comment>
<keyword evidence="8 10" id="KW-0333">Golgi apparatus</keyword>
<evidence type="ECO:0000256" key="7">
    <source>
        <dbReference type="ARBA" id="ARBA00022989"/>
    </source>
</evidence>
<evidence type="ECO:0000256" key="11">
    <source>
        <dbReference type="SAM" id="SignalP"/>
    </source>
</evidence>
<protein>
    <recommendedName>
        <fullName evidence="10">Hexosyltransferase</fullName>
        <ecNumber evidence="10">2.4.1.-</ecNumber>
    </recommendedName>
</protein>
<keyword evidence="5" id="KW-0812">Transmembrane</keyword>
<organism evidence="12 13">
    <name type="scientific">Bagarius yarrelli</name>
    <name type="common">Goonch</name>
    <name type="synonym">Bagrus yarrelli</name>
    <dbReference type="NCBI Taxonomy" id="175774"/>
    <lineage>
        <taxon>Eukaryota</taxon>
        <taxon>Metazoa</taxon>
        <taxon>Chordata</taxon>
        <taxon>Craniata</taxon>
        <taxon>Vertebrata</taxon>
        <taxon>Euteleostomi</taxon>
        <taxon>Actinopterygii</taxon>
        <taxon>Neopterygii</taxon>
        <taxon>Teleostei</taxon>
        <taxon>Ostariophysi</taxon>
        <taxon>Siluriformes</taxon>
        <taxon>Sisoridae</taxon>
        <taxon>Sisorinae</taxon>
        <taxon>Bagarius</taxon>
    </lineage>
</organism>
<keyword evidence="9" id="KW-0472">Membrane</keyword>